<proteinExistence type="predicted"/>
<dbReference type="KEGG" id="tsu:Tresu_0424"/>
<name>F2NX41_TRES6</name>
<evidence type="ECO:0008006" key="4">
    <source>
        <dbReference type="Google" id="ProtNLM"/>
    </source>
</evidence>
<keyword evidence="1" id="KW-0472">Membrane</keyword>
<keyword evidence="1" id="KW-0812">Transmembrane</keyword>
<reference evidence="3" key="2">
    <citation type="submission" date="2011-04" db="EMBL/GenBank/DDBJ databases">
        <title>The complete genome of chromosome of Treponema succinifaciens DSM 2489.</title>
        <authorList>
            <person name="Lucas S."/>
            <person name="Copeland A."/>
            <person name="Lapidus A."/>
            <person name="Bruce D."/>
            <person name="Goodwin L."/>
            <person name="Pitluck S."/>
            <person name="Peters L."/>
            <person name="Kyrpides N."/>
            <person name="Mavromatis K."/>
            <person name="Ivanova N."/>
            <person name="Ovchinnikova G."/>
            <person name="Teshima H."/>
            <person name="Detter J.C."/>
            <person name="Tapia R."/>
            <person name="Han C."/>
            <person name="Land M."/>
            <person name="Hauser L."/>
            <person name="Markowitz V."/>
            <person name="Cheng J.-F."/>
            <person name="Hugenholtz P."/>
            <person name="Woyke T."/>
            <person name="Wu D."/>
            <person name="Gronow S."/>
            <person name="Wellnitz S."/>
            <person name="Brambilla E."/>
            <person name="Klenk H.-P."/>
            <person name="Eisen J.A."/>
        </authorList>
    </citation>
    <scope>NUCLEOTIDE SEQUENCE [LARGE SCALE GENOMIC DNA]</scope>
    <source>
        <strain evidence="3">ATCC 33096 / DSM 2489 / 6091</strain>
    </source>
</reference>
<dbReference type="RefSeq" id="WP_013700683.1">
    <property type="nucleotide sequence ID" value="NC_015385.1"/>
</dbReference>
<accession>F2NX41</accession>
<dbReference type="GeneID" id="302997636"/>
<gene>
    <name evidence="2" type="ordered locus">Tresu_0424</name>
</gene>
<dbReference type="AlphaFoldDB" id="F2NX41"/>
<dbReference type="OrthoDB" id="361379at2"/>
<keyword evidence="3" id="KW-1185">Reference proteome</keyword>
<evidence type="ECO:0000313" key="2">
    <source>
        <dbReference type="EMBL" id="AEB13376.1"/>
    </source>
</evidence>
<keyword evidence="1" id="KW-1133">Transmembrane helix</keyword>
<organism evidence="2 3">
    <name type="scientific">Treponema succinifaciens (strain ATCC 33096 / DSM 2489 / 6091)</name>
    <dbReference type="NCBI Taxonomy" id="869209"/>
    <lineage>
        <taxon>Bacteria</taxon>
        <taxon>Pseudomonadati</taxon>
        <taxon>Spirochaetota</taxon>
        <taxon>Spirochaetia</taxon>
        <taxon>Spirochaetales</taxon>
        <taxon>Treponemataceae</taxon>
        <taxon>Treponema</taxon>
    </lineage>
</organism>
<dbReference type="Proteomes" id="UP000006852">
    <property type="component" value="Chromosome"/>
</dbReference>
<evidence type="ECO:0000256" key="1">
    <source>
        <dbReference type="SAM" id="Phobius"/>
    </source>
</evidence>
<dbReference type="HOGENOM" id="CLU_1250190_0_0_12"/>
<evidence type="ECO:0000313" key="3">
    <source>
        <dbReference type="Proteomes" id="UP000006852"/>
    </source>
</evidence>
<protein>
    <recommendedName>
        <fullName evidence="4">Alpha/beta hydrolase</fullName>
    </recommendedName>
</protein>
<dbReference type="eggNOG" id="ENOG5031X32">
    <property type="taxonomic scope" value="Bacteria"/>
</dbReference>
<dbReference type="Gene3D" id="3.40.50.1820">
    <property type="entry name" value="alpha/beta hydrolase"/>
    <property type="match status" value="1"/>
</dbReference>
<dbReference type="InterPro" id="IPR029058">
    <property type="entry name" value="AB_hydrolase_fold"/>
</dbReference>
<dbReference type="EMBL" id="CP002631">
    <property type="protein sequence ID" value="AEB13376.1"/>
    <property type="molecule type" value="Genomic_DNA"/>
</dbReference>
<feature type="transmembrane region" description="Helical" evidence="1">
    <location>
        <begin position="70"/>
        <end position="92"/>
    </location>
</feature>
<sequence length="221" mass="24964">MNSKSMEAKRKAIYIHGLGGSGNGSSAQNVKKMLEDEWSGKYEFSANTYDLLKPEESFEKISSDVKDADFVIASSLGAFYAVSVFICTKMLLLNPCLEPESAIPKILYPEQKNDFDEEKSVAAWKKIKKKWKLLDREDCGLRFGVFSDKDELFSFKDVYEKNFGTSFGTENFCMIHGSHEIAKNENQLKAAFESFKKYGDESGDVMARQSSYCFGSWENGV</sequence>
<reference evidence="2 3" key="1">
    <citation type="journal article" date="2011" name="Stand. Genomic Sci.">
        <title>Complete genome sequence of Treponema succinifaciens type strain (6091).</title>
        <authorList>
            <person name="Han C."/>
            <person name="Gronow S."/>
            <person name="Teshima H."/>
            <person name="Lapidus A."/>
            <person name="Nolan M."/>
            <person name="Lucas S."/>
            <person name="Hammon N."/>
            <person name="Deshpande S."/>
            <person name="Cheng J.F."/>
            <person name="Zeytun A."/>
            <person name="Tapia R."/>
            <person name="Goodwin L."/>
            <person name="Pitluck S."/>
            <person name="Liolios K."/>
            <person name="Pagani I."/>
            <person name="Ivanova N."/>
            <person name="Mavromatis K."/>
            <person name="Mikhailova N."/>
            <person name="Huntemann M."/>
            <person name="Pati A."/>
            <person name="Chen A."/>
            <person name="Palaniappan K."/>
            <person name="Land M."/>
            <person name="Hauser L."/>
            <person name="Brambilla E.M."/>
            <person name="Rohde M."/>
            <person name="Goker M."/>
            <person name="Woyke T."/>
            <person name="Bristow J."/>
            <person name="Eisen J.A."/>
            <person name="Markowitz V."/>
            <person name="Hugenholtz P."/>
            <person name="Kyrpides N.C."/>
            <person name="Klenk H.P."/>
            <person name="Detter J.C."/>
        </authorList>
    </citation>
    <scope>NUCLEOTIDE SEQUENCE [LARGE SCALE GENOMIC DNA]</scope>
    <source>
        <strain evidence="3">ATCC 33096 / DSM 2489 / 6091</strain>
    </source>
</reference>